<dbReference type="AlphaFoldDB" id="A0A2T4UY53"/>
<keyword evidence="2" id="KW-1185">Reference proteome</keyword>
<sequence>MISFELARALRTAGVRWSPVTGDRFRIEREGFDGDVFTVSDMTIEAHEYPGGTVLGFNGTTEWALDSVSLEDSLWMPREDQLRELLRGTFRSLRREEGEPARHVVEIVLGGVARTFEDAAPENAYGEALLALVSSASVDLDDVDELV</sequence>
<organism evidence="1 2">
    <name type="scientific">Rathayibacter caricis DSM 15933</name>
    <dbReference type="NCBI Taxonomy" id="1328867"/>
    <lineage>
        <taxon>Bacteria</taxon>
        <taxon>Bacillati</taxon>
        <taxon>Actinomycetota</taxon>
        <taxon>Actinomycetes</taxon>
        <taxon>Micrococcales</taxon>
        <taxon>Microbacteriaceae</taxon>
        <taxon>Rathayibacter</taxon>
    </lineage>
</organism>
<protein>
    <submittedName>
        <fullName evidence="1">Pilus assembly protein CpaE</fullName>
    </submittedName>
</protein>
<dbReference type="Proteomes" id="UP000241085">
    <property type="component" value="Unassembled WGS sequence"/>
</dbReference>
<gene>
    <name evidence="1" type="ORF">C1I63_17385</name>
</gene>
<evidence type="ECO:0000313" key="1">
    <source>
        <dbReference type="EMBL" id="PTL74420.1"/>
    </source>
</evidence>
<reference evidence="1 2" key="1">
    <citation type="submission" date="2018-03" db="EMBL/GenBank/DDBJ databases">
        <title>Bacteriophage NCPPB3778 and a type I-E CRISPR drive the evolution of the US Biological Select Agent, Rathayibacter toxicus.</title>
        <authorList>
            <person name="Davis E.W.II."/>
            <person name="Tabima J.F."/>
            <person name="Weisberg A.J."/>
            <person name="Dantas Lopes L."/>
            <person name="Wiseman M.S."/>
            <person name="Wiseman M.S."/>
            <person name="Pupko T."/>
            <person name="Belcher M.S."/>
            <person name="Sechler A.J."/>
            <person name="Tancos M.A."/>
            <person name="Schroeder B.K."/>
            <person name="Murray T.D."/>
            <person name="Luster D.G."/>
            <person name="Schneider W.L."/>
            <person name="Rogers E."/>
            <person name="Andreote F.D."/>
            <person name="Grunwald N.J."/>
            <person name="Putnam M.L."/>
            <person name="Chang J.H."/>
        </authorList>
    </citation>
    <scope>NUCLEOTIDE SEQUENCE [LARGE SCALE GENOMIC DNA]</scope>
    <source>
        <strain evidence="1 2">DSM 15933</strain>
    </source>
</reference>
<evidence type="ECO:0000313" key="2">
    <source>
        <dbReference type="Proteomes" id="UP000241085"/>
    </source>
</evidence>
<dbReference type="EMBL" id="PZPL01000001">
    <property type="protein sequence ID" value="PTL74420.1"/>
    <property type="molecule type" value="Genomic_DNA"/>
</dbReference>
<proteinExistence type="predicted"/>
<comment type="caution">
    <text evidence="1">The sequence shown here is derived from an EMBL/GenBank/DDBJ whole genome shotgun (WGS) entry which is preliminary data.</text>
</comment>
<name>A0A2T4UY53_9MICO</name>
<dbReference type="RefSeq" id="WP_107575576.1">
    <property type="nucleotide sequence ID" value="NZ_PZPL01000001.1"/>
</dbReference>
<accession>A0A2T4UY53</accession>